<dbReference type="AlphaFoldDB" id="A0A3T0KT39"/>
<reference evidence="1 2" key="1">
    <citation type="submission" date="2018-01" db="EMBL/GenBank/DDBJ databases">
        <title>Bacillus asahii Genome sequencing and assembly.</title>
        <authorList>
            <person name="Jiang H."/>
            <person name="Feng Y."/>
            <person name="Zhao F."/>
            <person name="Lin X."/>
        </authorList>
    </citation>
    <scope>NUCLEOTIDE SEQUENCE [LARGE SCALE GENOMIC DNA]</scope>
    <source>
        <strain evidence="1 2">OM18</strain>
    </source>
</reference>
<sequence>MNFKKGDIIGYCNEFFEVDTNYGSSGSVWEVNDKFERTGVFINNFHWSAYGEDCKLIKSN</sequence>
<dbReference type="EMBL" id="CP026095">
    <property type="protein sequence ID" value="AZV43576.1"/>
    <property type="molecule type" value="Genomic_DNA"/>
</dbReference>
<protein>
    <recommendedName>
        <fullName evidence="3">YopX protein domain-containing protein</fullName>
    </recommendedName>
</protein>
<evidence type="ECO:0008006" key="3">
    <source>
        <dbReference type="Google" id="ProtNLM"/>
    </source>
</evidence>
<name>A0A3T0KT39_9BACI</name>
<proteinExistence type="predicted"/>
<evidence type="ECO:0000313" key="1">
    <source>
        <dbReference type="EMBL" id="AZV43576.1"/>
    </source>
</evidence>
<gene>
    <name evidence="1" type="ORF">BAOM_2967</name>
</gene>
<accession>A0A3T0KT39</accession>
<organism evidence="1 2">
    <name type="scientific">Peribacillus asahii</name>
    <dbReference type="NCBI Taxonomy" id="228899"/>
    <lineage>
        <taxon>Bacteria</taxon>
        <taxon>Bacillati</taxon>
        <taxon>Bacillota</taxon>
        <taxon>Bacilli</taxon>
        <taxon>Bacillales</taxon>
        <taxon>Bacillaceae</taxon>
        <taxon>Peribacillus</taxon>
    </lineage>
</organism>
<dbReference type="KEGG" id="pasa:BAOM_2967"/>
<dbReference type="Proteomes" id="UP000283095">
    <property type="component" value="Chromosome"/>
</dbReference>
<dbReference type="RefSeq" id="WP_127760725.1">
    <property type="nucleotide sequence ID" value="NZ_CP026095.1"/>
</dbReference>
<dbReference type="OrthoDB" id="9966892at2"/>
<evidence type="ECO:0000313" key="2">
    <source>
        <dbReference type="Proteomes" id="UP000283095"/>
    </source>
</evidence>